<name>A0AAW2E3S6_9ROSI</name>
<keyword evidence="9" id="KW-1185">Reference proteome</keyword>
<dbReference type="InterPro" id="IPR036875">
    <property type="entry name" value="Znf_CCHC_sf"/>
</dbReference>
<dbReference type="PROSITE" id="PS50966">
    <property type="entry name" value="ZF_SWIM"/>
    <property type="match status" value="1"/>
</dbReference>
<feature type="compositionally biased region" description="Basic and acidic residues" evidence="5">
    <location>
        <begin position="534"/>
        <end position="552"/>
    </location>
</feature>
<dbReference type="PANTHER" id="PTHR31973">
    <property type="entry name" value="POLYPROTEIN, PUTATIVE-RELATED"/>
    <property type="match status" value="1"/>
</dbReference>
<keyword evidence="1" id="KW-0479">Metal-binding</keyword>
<evidence type="ECO:0000256" key="6">
    <source>
        <dbReference type="SAM" id="SignalP"/>
    </source>
</evidence>
<accession>A0AAW2E3S6</accession>
<organism evidence="8 9">
    <name type="scientific">Lithocarpus litseifolius</name>
    <dbReference type="NCBI Taxonomy" id="425828"/>
    <lineage>
        <taxon>Eukaryota</taxon>
        <taxon>Viridiplantae</taxon>
        <taxon>Streptophyta</taxon>
        <taxon>Embryophyta</taxon>
        <taxon>Tracheophyta</taxon>
        <taxon>Spermatophyta</taxon>
        <taxon>Magnoliopsida</taxon>
        <taxon>eudicotyledons</taxon>
        <taxon>Gunneridae</taxon>
        <taxon>Pentapetalae</taxon>
        <taxon>rosids</taxon>
        <taxon>fabids</taxon>
        <taxon>Fagales</taxon>
        <taxon>Fagaceae</taxon>
        <taxon>Lithocarpus</taxon>
    </lineage>
</organism>
<protein>
    <recommendedName>
        <fullName evidence="7">SWIM-type domain-containing protein</fullName>
    </recommendedName>
</protein>
<dbReference type="InterPro" id="IPR007527">
    <property type="entry name" value="Znf_SWIM"/>
</dbReference>
<dbReference type="SUPFAM" id="SSF57756">
    <property type="entry name" value="Retrovirus zinc finger-like domains"/>
    <property type="match status" value="1"/>
</dbReference>
<dbReference type="AlphaFoldDB" id="A0AAW2E3S6"/>
<dbReference type="Pfam" id="PF10551">
    <property type="entry name" value="MULE"/>
    <property type="match status" value="1"/>
</dbReference>
<dbReference type="Pfam" id="PF04434">
    <property type="entry name" value="SWIM"/>
    <property type="match status" value="1"/>
</dbReference>
<feature type="region of interest" description="Disordered" evidence="5">
    <location>
        <begin position="534"/>
        <end position="558"/>
    </location>
</feature>
<keyword evidence="2 4" id="KW-0863">Zinc-finger</keyword>
<dbReference type="GO" id="GO:0008270">
    <property type="term" value="F:zinc ion binding"/>
    <property type="evidence" value="ECO:0007669"/>
    <property type="project" value="UniProtKB-KW"/>
</dbReference>
<feature type="chain" id="PRO_5044013762" description="SWIM-type domain-containing protein" evidence="6">
    <location>
        <begin position="19"/>
        <end position="642"/>
    </location>
</feature>
<evidence type="ECO:0000256" key="3">
    <source>
        <dbReference type="ARBA" id="ARBA00022833"/>
    </source>
</evidence>
<comment type="caution">
    <text evidence="8">The sequence shown here is derived from an EMBL/GenBank/DDBJ whole genome shotgun (WGS) entry which is preliminary data.</text>
</comment>
<keyword evidence="6" id="KW-0732">Signal</keyword>
<evidence type="ECO:0000313" key="9">
    <source>
        <dbReference type="Proteomes" id="UP001459277"/>
    </source>
</evidence>
<evidence type="ECO:0000256" key="4">
    <source>
        <dbReference type="PROSITE-ProRule" id="PRU00325"/>
    </source>
</evidence>
<gene>
    <name evidence="8" type="ORF">SO802_002750</name>
</gene>
<dbReference type="GO" id="GO:0003676">
    <property type="term" value="F:nucleic acid binding"/>
    <property type="evidence" value="ECO:0007669"/>
    <property type="project" value="InterPro"/>
</dbReference>
<dbReference type="SMART" id="SM00575">
    <property type="entry name" value="ZnF_PMZ"/>
    <property type="match status" value="1"/>
</dbReference>
<dbReference type="PANTHER" id="PTHR31973:SF195">
    <property type="entry name" value="MUDR FAMILY TRANSPOSASE"/>
    <property type="match status" value="1"/>
</dbReference>
<sequence>MLAVAKVTMLFLVAVNVGKETIPAFESYNFIVVHQIKQLKSCKSKYGPTSTGTLYTECLEEARCASFKFALGCSFGGRGSVRCTEMSSPRERPPDRVVSRGPNTAVMEGPRVKAKWLEEQFSNPLPANATEVLVQQYARFYILEMLAGILFMDDNYERGTCTFKFVFWAFRPCILGFKHCRPVTSIDATHLYGKYKGNLMIAMTTDANNKIYPLAFTVVESESTETWGWFLAYIRRYVTDCRHLCVISDRQPGIQAIFRDTNRDFLQPPMTEHRYCLRHLCNNVNTRWKNETLKNLVWRAASATQERKFNATFDLIENVNRDAYQYLKDMPKEKWALTLDKGYHYGAMTTNVSECFNGVLKGARSLPITAMVKYTWFKLNSYFDDRRNKSIEQLNSRKKWCQYALDIFIGNKAKAEHHRVTRLSAQQQAYQVDTPHNPGTTGHGDHTHGVNLLQRTCTCQKWKLYKIPCSHVIAVCIRYRHDAEQYIDPCYSVDTLFQSYAPIFPALKDRLSWPDPTETRKVLPNPRLIREKSRPVSTRIRNETDEGGERPRTTPWKEGGRKVQCGLCDQEGHNRRTCPKRNEVDVDMADKNLKVLGWGRCYPGRHLFPSLRAIYVLSNRAREKMFPSCTSDWGCTLKTASM</sequence>
<reference evidence="8 9" key="1">
    <citation type="submission" date="2024-01" db="EMBL/GenBank/DDBJ databases">
        <title>A telomere-to-telomere, gap-free genome of sweet tea (Lithocarpus litseifolius).</title>
        <authorList>
            <person name="Zhou J."/>
        </authorList>
    </citation>
    <scope>NUCLEOTIDE SEQUENCE [LARGE SCALE GENOMIC DNA]</scope>
    <source>
        <strain evidence="8">Zhou-2022a</strain>
        <tissue evidence="8">Leaf</tissue>
    </source>
</reference>
<evidence type="ECO:0000256" key="1">
    <source>
        <dbReference type="ARBA" id="ARBA00022723"/>
    </source>
</evidence>
<dbReference type="InterPro" id="IPR006564">
    <property type="entry name" value="Znf_PMZ"/>
</dbReference>
<proteinExistence type="predicted"/>
<evidence type="ECO:0000259" key="7">
    <source>
        <dbReference type="PROSITE" id="PS50966"/>
    </source>
</evidence>
<evidence type="ECO:0000256" key="5">
    <source>
        <dbReference type="SAM" id="MobiDB-lite"/>
    </source>
</evidence>
<feature type="signal peptide" evidence="6">
    <location>
        <begin position="1"/>
        <end position="18"/>
    </location>
</feature>
<dbReference type="EMBL" id="JAZDWU010000001">
    <property type="protein sequence ID" value="KAL0015681.1"/>
    <property type="molecule type" value="Genomic_DNA"/>
</dbReference>
<dbReference type="Proteomes" id="UP001459277">
    <property type="component" value="Unassembled WGS sequence"/>
</dbReference>
<dbReference type="InterPro" id="IPR018289">
    <property type="entry name" value="MULE_transposase_dom"/>
</dbReference>
<evidence type="ECO:0000313" key="8">
    <source>
        <dbReference type="EMBL" id="KAL0015681.1"/>
    </source>
</evidence>
<feature type="domain" description="SWIM-type" evidence="7">
    <location>
        <begin position="430"/>
        <end position="480"/>
    </location>
</feature>
<keyword evidence="3" id="KW-0862">Zinc</keyword>
<evidence type="ECO:0000256" key="2">
    <source>
        <dbReference type="ARBA" id="ARBA00022771"/>
    </source>
</evidence>